<gene>
    <name evidence="1" type="ORF">LY60_03075</name>
</gene>
<dbReference type="InterPro" id="IPR014710">
    <property type="entry name" value="RmlC-like_jellyroll"/>
</dbReference>
<dbReference type="PANTHER" id="PTHR37943">
    <property type="entry name" value="PROTEIN VES"/>
    <property type="match status" value="1"/>
</dbReference>
<dbReference type="Proteomes" id="UP000315343">
    <property type="component" value="Unassembled WGS sequence"/>
</dbReference>
<dbReference type="AlphaFoldDB" id="A0A562J549"/>
<dbReference type="SUPFAM" id="SSF51182">
    <property type="entry name" value="RmlC-like cupins"/>
    <property type="match status" value="1"/>
</dbReference>
<dbReference type="OrthoDB" id="9786443at2"/>
<accession>A0A562J549</accession>
<organism evidence="1 2">
    <name type="scientific">Sedimentibacter saalensis</name>
    <dbReference type="NCBI Taxonomy" id="130788"/>
    <lineage>
        <taxon>Bacteria</taxon>
        <taxon>Bacillati</taxon>
        <taxon>Bacillota</taxon>
        <taxon>Tissierellia</taxon>
        <taxon>Sedimentibacter</taxon>
    </lineage>
</organism>
<name>A0A562J549_9FIRM</name>
<dbReference type="RefSeq" id="WP_145085662.1">
    <property type="nucleotide sequence ID" value="NZ_DAMBUX010000013.1"/>
</dbReference>
<evidence type="ECO:0000313" key="2">
    <source>
        <dbReference type="Proteomes" id="UP000315343"/>
    </source>
</evidence>
<dbReference type="InterPro" id="IPR010282">
    <property type="entry name" value="Uncharacterised_HutD/Ves"/>
</dbReference>
<dbReference type="Gene3D" id="2.60.120.10">
    <property type="entry name" value="Jelly Rolls"/>
    <property type="match status" value="1"/>
</dbReference>
<dbReference type="EMBL" id="VLKH01000010">
    <property type="protein sequence ID" value="TWH78233.1"/>
    <property type="molecule type" value="Genomic_DNA"/>
</dbReference>
<reference evidence="1 2" key="1">
    <citation type="submission" date="2019-07" db="EMBL/GenBank/DDBJ databases">
        <title>Genomic Encyclopedia of Type Strains, Phase I: the one thousand microbial genomes (KMG-I) project.</title>
        <authorList>
            <person name="Kyrpides N."/>
        </authorList>
    </citation>
    <scope>NUCLEOTIDE SEQUENCE [LARGE SCALE GENOMIC DNA]</scope>
    <source>
        <strain evidence="1 2">DSM 13558</strain>
    </source>
</reference>
<dbReference type="Pfam" id="PF05962">
    <property type="entry name" value="HutD"/>
    <property type="match status" value="1"/>
</dbReference>
<proteinExistence type="predicted"/>
<comment type="caution">
    <text evidence="1">The sequence shown here is derived from an EMBL/GenBank/DDBJ whole genome shotgun (WGS) entry which is preliminary data.</text>
</comment>
<dbReference type="PANTHER" id="PTHR37943:SF1">
    <property type="entry name" value="PROTEIN VES"/>
    <property type="match status" value="1"/>
</dbReference>
<evidence type="ECO:0000313" key="1">
    <source>
        <dbReference type="EMBL" id="TWH78233.1"/>
    </source>
</evidence>
<dbReference type="InterPro" id="IPR011051">
    <property type="entry name" value="RmlC_Cupin_sf"/>
</dbReference>
<keyword evidence="2" id="KW-1185">Reference proteome</keyword>
<sequence>MKTTLIRKDDVITSKWAGGESRQYFIYPLNSSYADRNFSFRLSMAESYSEEEAKYSNLENYTRHLIMLEGKAHVFHKDHYDLLMEPYKHIDVFDGGWESSAAGKVTDFNMMLSKDFHGKMTVVENDGILKNEFCREYNKTFDFNAFYCGKGEAVFEVSTGEKIEISEGDMAILENVENDVEINVVLKESKLVRMDILH</sequence>
<protein>
    <submittedName>
        <fullName evidence="1">HutD protein</fullName>
    </submittedName>
</protein>